<sequence>MSADLDGGAAPASLDDLIVAEPLEAADNGGAAPDAAQDTEAAVAEETSYAAEDAGPAPEAE</sequence>
<evidence type="ECO:0000256" key="1">
    <source>
        <dbReference type="SAM" id="MobiDB-lite"/>
    </source>
</evidence>
<evidence type="ECO:0000313" key="3">
    <source>
        <dbReference type="Proteomes" id="UP000192840"/>
    </source>
</evidence>
<evidence type="ECO:0000313" key="2">
    <source>
        <dbReference type="EMBL" id="SMC78416.1"/>
    </source>
</evidence>
<accession>A0A1W2C012</accession>
<gene>
    <name evidence="2" type="ORF">SAMN05660733_01677</name>
</gene>
<dbReference type="EMBL" id="FWYC01000005">
    <property type="protein sequence ID" value="SMC78416.1"/>
    <property type="molecule type" value="Genomic_DNA"/>
</dbReference>
<name>A0A1W2C012_9PSEU</name>
<keyword evidence="3" id="KW-1185">Reference proteome</keyword>
<dbReference type="STRING" id="40571.SAMN05660733_01677"/>
<dbReference type="Proteomes" id="UP000192840">
    <property type="component" value="Unassembled WGS sequence"/>
</dbReference>
<proteinExistence type="predicted"/>
<feature type="region of interest" description="Disordered" evidence="1">
    <location>
        <begin position="27"/>
        <end position="61"/>
    </location>
</feature>
<dbReference type="RefSeq" id="WP_030481599.1">
    <property type="nucleotide sequence ID" value="NZ_FWYC01000005.1"/>
</dbReference>
<reference evidence="3" key="1">
    <citation type="submission" date="2017-04" db="EMBL/GenBank/DDBJ databases">
        <authorList>
            <person name="Varghese N."/>
            <person name="Submissions S."/>
        </authorList>
    </citation>
    <scope>NUCLEOTIDE SEQUENCE [LARGE SCALE GENOMIC DNA]</scope>
    <source>
        <strain evidence="3">DSM 44073</strain>
    </source>
</reference>
<dbReference type="AlphaFoldDB" id="A0A1W2C012"/>
<protein>
    <submittedName>
        <fullName evidence="2">Uncharacterized protein</fullName>
    </submittedName>
</protein>
<organism evidence="2 3">
    <name type="scientific">Lentzea albidocapillata</name>
    <dbReference type="NCBI Taxonomy" id="40571"/>
    <lineage>
        <taxon>Bacteria</taxon>
        <taxon>Bacillati</taxon>
        <taxon>Actinomycetota</taxon>
        <taxon>Actinomycetes</taxon>
        <taxon>Pseudonocardiales</taxon>
        <taxon>Pseudonocardiaceae</taxon>
        <taxon>Lentzea</taxon>
    </lineage>
</organism>